<feature type="transmembrane region" description="Helical" evidence="1">
    <location>
        <begin position="21"/>
        <end position="38"/>
    </location>
</feature>
<keyword evidence="2" id="KW-0614">Plasmid</keyword>
<dbReference type="RefSeq" id="WP_012291693.1">
    <property type="nucleotide sequence ID" value="NZ_CP014644.1"/>
</dbReference>
<dbReference type="OMA" id="ENIEPLW"/>
<proteinExistence type="predicted"/>
<keyword evidence="1" id="KW-1133">Transmembrane helix</keyword>
<keyword evidence="1" id="KW-0812">Transmembrane</keyword>
<reference evidence="2" key="1">
    <citation type="submission" date="2020-02" db="EMBL/GenBank/DDBJ databases">
        <authorList>
            <person name="Hu X."/>
            <person name="Yuan Z."/>
            <person name="Cheng J."/>
            <person name="Geng P."/>
        </authorList>
    </citation>
    <scope>NUCLEOTIDE SEQUENCE</scope>
    <source>
        <strain evidence="2">SSII-1</strain>
        <plasmid evidence="2">pSSII-1</plasmid>
    </source>
</reference>
<name>A0A6H0A0E4_LYSSH</name>
<dbReference type="EMBL" id="MT075580">
    <property type="protein sequence ID" value="QIS31227.1"/>
    <property type="molecule type" value="Genomic_DNA"/>
</dbReference>
<dbReference type="AlphaFoldDB" id="A0A6H0A0E4"/>
<protein>
    <submittedName>
        <fullName evidence="2">Uncharacterized protein</fullName>
    </submittedName>
</protein>
<geneLocation type="plasmid" evidence="2">
    <name>pSSII-1</name>
</geneLocation>
<sequence length="212" mass="24269">MFKEVLQEIKKVFLSKKVVKIFGYSAGLIMVFCLYLWITSPKANVENIEPLWTNSSSDISAFKDGDIKKLALTDEESYSSVEAAISLFFSYAQHGEVDLFASSLNHEQFQNDFFQYDVTERHGKIEEALNRISRKGQLESISVVKNGWALEPDTVRLVVDLFYKDLKEPVRIGVLIAGEKEYEAETEETTKVYYVVSSVWEVIRNIEGKVEK</sequence>
<keyword evidence="1" id="KW-0472">Membrane</keyword>
<evidence type="ECO:0000256" key="1">
    <source>
        <dbReference type="SAM" id="Phobius"/>
    </source>
</evidence>
<evidence type="ECO:0000313" key="2">
    <source>
        <dbReference type="EMBL" id="QIS31227.1"/>
    </source>
</evidence>
<organism evidence="2">
    <name type="scientific">Lysinibacillus sphaericus</name>
    <name type="common">Bacillus sphaericus</name>
    <dbReference type="NCBI Taxonomy" id="1421"/>
    <lineage>
        <taxon>Bacteria</taxon>
        <taxon>Bacillati</taxon>
        <taxon>Bacillota</taxon>
        <taxon>Bacilli</taxon>
        <taxon>Bacillales</taxon>
        <taxon>Bacillaceae</taxon>
        <taxon>Lysinibacillus</taxon>
    </lineage>
</organism>
<accession>A0A6H0A0E4</accession>